<dbReference type="AlphaFoldDB" id="A0A366DN41"/>
<organism evidence="2 3">
    <name type="scientific">Nocardia puris</name>
    <dbReference type="NCBI Taxonomy" id="208602"/>
    <lineage>
        <taxon>Bacteria</taxon>
        <taxon>Bacillati</taxon>
        <taxon>Actinomycetota</taxon>
        <taxon>Actinomycetes</taxon>
        <taxon>Mycobacteriales</taxon>
        <taxon>Nocardiaceae</taxon>
        <taxon>Nocardia</taxon>
    </lineage>
</organism>
<feature type="compositionally biased region" description="Gly residues" evidence="1">
    <location>
        <begin position="152"/>
        <end position="162"/>
    </location>
</feature>
<dbReference type="STRING" id="1210090.GCA_001613185_00744"/>
<gene>
    <name evidence="2" type="ORF">DFR74_104194</name>
</gene>
<name>A0A366DN41_9NOCA</name>
<feature type="compositionally biased region" description="Gly residues" evidence="1">
    <location>
        <begin position="253"/>
        <end position="272"/>
    </location>
</feature>
<reference evidence="2 3" key="1">
    <citation type="submission" date="2018-06" db="EMBL/GenBank/DDBJ databases">
        <title>Genomic Encyclopedia of Type Strains, Phase IV (KMG-IV): sequencing the most valuable type-strain genomes for metagenomic binning, comparative biology and taxonomic classification.</title>
        <authorList>
            <person name="Goeker M."/>
        </authorList>
    </citation>
    <scope>NUCLEOTIDE SEQUENCE [LARGE SCALE GENOMIC DNA]</scope>
    <source>
        <strain evidence="2 3">DSM 44599</strain>
    </source>
</reference>
<evidence type="ECO:0000256" key="1">
    <source>
        <dbReference type="SAM" id="MobiDB-lite"/>
    </source>
</evidence>
<dbReference type="EMBL" id="QNRE01000004">
    <property type="protein sequence ID" value="RBO91492.1"/>
    <property type="molecule type" value="Genomic_DNA"/>
</dbReference>
<sequence>MEVRVRVLTDGSIAIAPAGAPTVLDDAPAPDTAVLEVAGGHLTWSLLAGQRIPAAVLDNADAAQDWLWALYGERVAVVIGELSAPTGDSGGPGDGGAPSSAGIRTTEPGSSAADGGGIGQTSVGGTDRFEIGAATRPRGGASPLGADDHAGENGGITAGGGVEPPPDDDVDAAASGTTEPSGATDRFGTGRAMRPRSGATASSGTAPLGDDDSTAKVDGGATDPGDSVVESRDRATSSAHLDTADVARSGSAPGEGGAALGDGNAAGSGGGNAESVVAPGVHGSADTSGTEANGPAVAIDLLVEPALPEVVGRAWRLAYAHWAARWWPASTVDGIPALDQGLLAREIATLTEECELLVDGADAEVATEDVVAEPLSARAEDYALAAGGARGGGLAFGRGIGGWDWWRCPPGLVDASERAVSWDLSREAGATVARVQVVAAPTLTSAPDHLRPRAAFTTPAGNVTADLTLRGDTWYGETPLPADSVDTVEVYVPGVGATTRTDPALRQRIRDFATTRVRRASAPDDADPPLLAEIAAAAGESDF</sequence>
<dbReference type="Proteomes" id="UP000252586">
    <property type="component" value="Unassembled WGS sequence"/>
</dbReference>
<evidence type="ECO:0000313" key="2">
    <source>
        <dbReference type="EMBL" id="RBO91492.1"/>
    </source>
</evidence>
<accession>A0A366DN41</accession>
<comment type="caution">
    <text evidence="2">The sequence shown here is derived from an EMBL/GenBank/DDBJ whole genome shotgun (WGS) entry which is preliminary data.</text>
</comment>
<feature type="region of interest" description="Disordered" evidence="1">
    <location>
        <begin position="84"/>
        <end position="290"/>
    </location>
</feature>
<proteinExistence type="predicted"/>
<dbReference type="OrthoDB" id="5124265at2"/>
<dbReference type="RefSeq" id="WP_067503196.1">
    <property type="nucleotide sequence ID" value="NZ_CP107943.1"/>
</dbReference>
<evidence type="ECO:0000313" key="3">
    <source>
        <dbReference type="Proteomes" id="UP000252586"/>
    </source>
</evidence>
<keyword evidence="3" id="KW-1185">Reference proteome</keyword>
<protein>
    <submittedName>
        <fullName evidence="2">Uncharacterized protein</fullName>
    </submittedName>
</protein>